<dbReference type="InterPro" id="IPR027417">
    <property type="entry name" value="P-loop_NTPase"/>
</dbReference>
<dbReference type="SUPFAM" id="SSF90123">
    <property type="entry name" value="ABC transporter transmembrane region"/>
    <property type="match status" value="1"/>
</dbReference>
<dbReference type="SMART" id="SM00382">
    <property type="entry name" value="AAA"/>
    <property type="match status" value="1"/>
</dbReference>
<evidence type="ECO:0000313" key="10">
    <source>
        <dbReference type="EMBL" id="GAA3564512.1"/>
    </source>
</evidence>
<dbReference type="InterPro" id="IPR017871">
    <property type="entry name" value="ABC_transporter-like_CS"/>
</dbReference>
<evidence type="ECO:0000256" key="1">
    <source>
        <dbReference type="ARBA" id="ARBA00004651"/>
    </source>
</evidence>
<sequence length="574" mass="60118">MSDTVIRSIRQFARPVFAAHRRAVAGLAAWSLLEMVPALVSGRLVAAALDRGFLAGAPGTGVLLLLAYGVAMLAGTLAVRQAMPHTAVLVESLRDALVRMVVGASLRRAVYGDEVADAATVSRITRQAETVRQTTAGLLMTVRGVVFGVIAAVAGLFSLDPLLALVAAPAVLAAAALLILLSRLLRRRYRRLLQTQEALAEEAAACLSGVRDVVTCGAWRTAGAGLRRRVDDEAEATVSSARAGTGRIGVIALGGRLPFVVILLASPWLVSRQILTPGTLVGALTYLLNGLDPALRALVQTIGNRGLELTVTLHRLIDHAAAAVSLPSGRKRPGGAEIALRGLTFAYGEHAKPVFSGLDLRIADGEHLAVVGPSGIGKSTLALLIGGVVPPRSGTVTLGGVPVGELDEPALRSMVALVPQESYVFAGALRENLAYLRPSVTDAELDEAVAAMGLSDTVRRAGGYDAETPAALSQGERQLITLARVYLSEARIVLLDEATCHLDPVSEARVEEAFAARPGTLIVVAHRISSAMRARRILLVEESGLAEGTHDVLVHRSPGYAELVGHWAPAARVP</sequence>
<feature type="transmembrane region" description="Helical" evidence="7">
    <location>
        <begin position="52"/>
        <end position="74"/>
    </location>
</feature>
<dbReference type="CDD" id="cd03228">
    <property type="entry name" value="ABCC_MRP_Like"/>
    <property type="match status" value="1"/>
</dbReference>
<keyword evidence="4 10" id="KW-0067">ATP-binding</keyword>
<proteinExistence type="predicted"/>
<keyword evidence="6 7" id="KW-0472">Membrane</keyword>
<dbReference type="InterPro" id="IPR036640">
    <property type="entry name" value="ABC1_TM_sf"/>
</dbReference>
<comment type="caution">
    <text evidence="10">The sequence shown here is derived from an EMBL/GenBank/DDBJ whole genome shotgun (WGS) entry which is preliminary data.</text>
</comment>
<comment type="subcellular location">
    <subcellularLocation>
        <location evidence="1">Cell membrane</location>
        <topology evidence="1">Multi-pass membrane protein</topology>
    </subcellularLocation>
</comment>
<dbReference type="PANTHER" id="PTHR24221">
    <property type="entry name" value="ATP-BINDING CASSETTE SUB-FAMILY B"/>
    <property type="match status" value="1"/>
</dbReference>
<reference evidence="11" key="1">
    <citation type="journal article" date="2019" name="Int. J. Syst. Evol. Microbiol.">
        <title>The Global Catalogue of Microorganisms (GCM) 10K type strain sequencing project: providing services to taxonomists for standard genome sequencing and annotation.</title>
        <authorList>
            <consortium name="The Broad Institute Genomics Platform"/>
            <consortium name="The Broad Institute Genome Sequencing Center for Infectious Disease"/>
            <person name="Wu L."/>
            <person name="Ma J."/>
        </authorList>
    </citation>
    <scope>NUCLEOTIDE SEQUENCE [LARGE SCALE GENOMIC DNA]</scope>
    <source>
        <strain evidence="11">JCM 16898</strain>
    </source>
</reference>
<dbReference type="InterPro" id="IPR011527">
    <property type="entry name" value="ABC1_TM_dom"/>
</dbReference>
<dbReference type="Gene3D" id="1.20.1560.10">
    <property type="entry name" value="ABC transporter type 1, transmembrane domain"/>
    <property type="match status" value="1"/>
</dbReference>
<name>A0ABP6XDF4_9PSEU</name>
<feature type="domain" description="ABC transporter" evidence="8">
    <location>
        <begin position="338"/>
        <end position="567"/>
    </location>
</feature>
<evidence type="ECO:0000256" key="3">
    <source>
        <dbReference type="ARBA" id="ARBA00022741"/>
    </source>
</evidence>
<evidence type="ECO:0000259" key="8">
    <source>
        <dbReference type="PROSITE" id="PS50893"/>
    </source>
</evidence>
<feature type="transmembrane region" description="Helical" evidence="7">
    <location>
        <begin position="248"/>
        <end position="270"/>
    </location>
</feature>
<organism evidence="10 11">
    <name type="scientific">Amycolatopsis ultiminotia</name>
    <dbReference type="NCBI Taxonomy" id="543629"/>
    <lineage>
        <taxon>Bacteria</taxon>
        <taxon>Bacillati</taxon>
        <taxon>Actinomycetota</taxon>
        <taxon>Actinomycetes</taxon>
        <taxon>Pseudonocardiales</taxon>
        <taxon>Pseudonocardiaceae</taxon>
        <taxon>Amycolatopsis</taxon>
    </lineage>
</organism>
<dbReference type="SUPFAM" id="SSF52540">
    <property type="entry name" value="P-loop containing nucleoside triphosphate hydrolases"/>
    <property type="match status" value="1"/>
</dbReference>
<keyword evidence="3" id="KW-0547">Nucleotide-binding</keyword>
<evidence type="ECO:0000256" key="7">
    <source>
        <dbReference type="SAM" id="Phobius"/>
    </source>
</evidence>
<dbReference type="InterPro" id="IPR039421">
    <property type="entry name" value="Type_1_exporter"/>
</dbReference>
<dbReference type="PROSITE" id="PS00211">
    <property type="entry name" value="ABC_TRANSPORTER_1"/>
    <property type="match status" value="1"/>
</dbReference>
<dbReference type="PROSITE" id="PS50893">
    <property type="entry name" value="ABC_TRANSPORTER_2"/>
    <property type="match status" value="1"/>
</dbReference>
<dbReference type="RefSeq" id="WP_344864915.1">
    <property type="nucleotide sequence ID" value="NZ_BAAAZN010000013.1"/>
</dbReference>
<evidence type="ECO:0000256" key="6">
    <source>
        <dbReference type="ARBA" id="ARBA00023136"/>
    </source>
</evidence>
<dbReference type="Proteomes" id="UP001500689">
    <property type="component" value="Unassembled WGS sequence"/>
</dbReference>
<feature type="transmembrane region" description="Helical" evidence="7">
    <location>
        <begin position="162"/>
        <end position="181"/>
    </location>
</feature>
<evidence type="ECO:0000259" key="9">
    <source>
        <dbReference type="PROSITE" id="PS50929"/>
    </source>
</evidence>
<protein>
    <submittedName>
        <fullName evidence="10">ABC transporter ATP-binding protein</fullName>
    </submittedName>
</protein>
<dbReference type="Pfam" id="PF00005">
    <property type="entry name" value="ABC_tran"/>
    <property type="match status" value="1"/>
</dbReference>
<evidence type="ECO:0000256" key="5">
    <source>
        <dbReference type="ARBA" id="ARBA00022989"/>
    </source>
</evidence>
<evidence type="ECO:0000313" key="11">
    <source>
        <dbReference type="Proteomes" id="UP001500689"/>
    </source>
</evidence>
<dbReference type="Pfam" id="PF00664">
    <property type="entry name" value="ABC_membrane"/>
    <property type="match status" value="1"/>
</dbReference>
<feature type="transmembrane region" description="Helical" evidence="7">
    <location>
        <begin position="136"/>
        <end position="156"/>
    </location>
</feature>
<dbReference type="InterPro" id="IPR003439">
    <property type="entry name" value="ABC_transporter-like_ATP-bd"/>
</dbReference>
<dbReference type="InterPro" id="IPR003593">
    <property type="entry name" value="AAA+_ATPase"/>
</dbReference>
<dbReference type="Gene3D" id="3.40.50.300">
    <property type="entry name" value="P-loop containing nucleotide triphosphate hydrolases"/>
    <property type="match status" value="1"/>
</dbReference>
<keyword evidence="5 7" id="KW-1133">Transmembrane helix</keyword>
<dbReference type="EMBL" id="BAAAZN010000013">
    <property type="protein sequence ID" value="GAA3564512.1"/>
    <property type="molecule type" value="Genomic_DNA"/>
</dbReference>
<dbReference type="GO" id="GO:0005524">
    <property type="term" value="F:ATP binding"/>
    <property type="evidence" value="ECO:0007669"/>
    <property type="project" value="UniProtKB-KW"/>
</dbReference>
<evidence type="ECO:0000256" key="2">
    <source>
        <dbReference type="ARBA" id="ARBA00022692"/>
    </source>
</evidence>
<dbReference type="PANTHER" id="PTHR24221:SF654">
    <property type="entry name" value="ATP-BINDING CASSETTE SUB-FAMILY B MEMBER 6"/>
    <property type="match status" value="1"/>
</dbReference>
<dbReference type="PROSITE" id="PS50929">
    <property type="entry name" value="ABC_TM1F"/>
    <property type="match status" value="1"/>
</dbReference>
<evidence type="ECO:0000256" key="4">
    <source>
        <dbReference type="ARBA" id="ARBA00022840"/>
    </source>
</evidence>
<keyword evidence="11" id="KW-1185">Reference proteome</keyword>
<accession>A0ABP6XDF4</accession>
<feature type="domain" description="ABC transmembrane type-1" evidence="9">
    <location>
        <begin position="23"/>
        <end position="293"/>
    </location>
</feature>
<keyword evidence="2 7" id="KW-0812">Transmembrane</keyword>
<gene>
    <name evidence="10" type="ORF">GCM10022222_55290</name>
</gene>